<dbReference type="InterPro" id="IPR023393">
    <property type="entry name" value="START-like_dom_sf"/>
</dbReference>
<sequence length="370" mass="42289">MRIIKYFFLLLLLISIGLIVYIFTQKGDYQVTSSQIIKASRTTVFDYVNDFKNWETFNAMQQDDASITYDYKDKTSGIGASYSWHGKNGDGSMKTIFVKENDSIAQKMNYEGTNALVYWKFKDTIGGTKVTYTTKGTIDFVMKFKSFLNGGMKRMVTNEFDRTLFNLNKTLNFELKTYSIKVNGVSQRKAAYFIKQTFSCKTKSLSRNIKVIMPKLVYFFRKNNIPMAGKPFVIYETTTLNTDIVTVSVCIPTRELVSLMEGSDVTSGEMEAFTCIKTTLKGDYSHREELWKKGQQYILDNNYKPNFAGKYIEIYTKTIDDVKNPSKWETELYLPVYPKEEAATPTTASFVAPTVSVPVQNATPESEENP</sequence>
<dbReference type="KEGG" id="fcj:RN605_01510"/>
<dbReference type="Proteomes" id="UP001304515">
    <property type="component" value="Chromosome"/>
</dbReference>
<feature type="domain" description="AraC effector-binding" evidence="2">
    <location>
        <begin position="183"/>
        <end position="337"/>
    </location>
</feature>
<gene>
    <name evidence="4" type="ORF">RN605_01510</name>
    <name evidence="3" type="ORF">RN608_08210</name>
</gene>
<dbReference type="AlphaFoldDB" id="A0AA96J4P3"/>
<organism evidence="4 5">
    <name type="scientific">Flavobacterium capsici</name>
    <dbReference type="NCBI Taxonomy" id="3075618"/>
    <lineage>
        <taxon>Bacteria</taxon>
        <taxon>Pseudomonadati</taxon>
        <taxon>Bacteroidota</taxon>
        <taxon>Flavobacteriia</taxon>
        <taxon>Flavobacteriales</taxon>
        <taxon>Flavobacteriaceae</taxon>
        <taxon>Flavobacterium</taxon>
    </lineage>
</organism>
<reference evidence="4 5" key="1">
    <citation type="submission" date="2023-09" db="EMBL/GenBank/DDBJ databases">
        <title>Flavobacterium sp. a novel bacteria isolate from Pepper rhizosphere.</title>
        <authorList>
            <person name="Peng Y."/>
            <person name="Lee J."/>
        </authorList>
    </citation>
    <scope>NUCLEOTIDE SEQUENCE [LARGE SCALE GENOMIC DNA]</scope>
    <source>
        <strain evidence="3">PMR2A8</strain>
        <strain evidence="4 5">PMTSA4</strain>
    </source>
</reference>
<accession>A0AA96EWB0</accession>
<name>A0AA96J4P3_9FLAO</name>
<evidence type="ECO:0000259" key="2">
    <source>
        <dbReference type="SMART" id="SM00871"/>
    </source>
</evidence>
<keyword evidence="1" id="KW-0812">Transmembrane</keyword>
<dbReference type="InterPro" id="IPR019587">
    <property type="entry name" value="Polyketide_cyclase/dehydratase"/>
</dbReference>
<keyword evidence="1" id="KW-1133">Transmembrane helix</keyword>
<dbReference type="SUPFAM" id="SSF55136">
    <property type="entry name" value="Probable bacterial effector-binding domain"/>
    <property type="match status" value="1"/>
</dbReference>
<dbReference type="InterPro" id="IPR011256">
    <property type="entry name" value="Reg_factor_effector_dom_sf"/>
</dbReference>
<dbReference type="EMBL" id="CP134890">
    <property type="protein sequence ID" value="WNM22047.1"/>
    <property type="molecule type" value="Genomic_DNA"/>
</dbReference>
<dbReference type="InterPro" id="IPR029442">
    <property type="entry name" value="GyrI-like"/>
</dbReference>
<dbReference type="CDD" id="cd07818">
    <property type="entry name" value="SRPBCC_1"/>
    <property type="match status" value="1"/>
</dbReference>
<evidence type="ECO:0000313" key="5">
    <source>
        <dbReference type="Proteomes" id="UP001304515"/>
    </source>
</evidence>
<dbReference type="EMBL" id="CP134878">
    <property type="protein sequence ID" value="WNM17995.1"/>
    <property type="molecule type" value="Genomic_DNA"/>
</dbReference>
<dbReference type="Gene3D" id="3.30.530.20">
    <property type="match status" value="1"/>
</dbReference>
<keyword evidence="5" id="KW-1185">Reference proteome</keyword>
<dbReference type="Pfam" id="PF10604">
    <property type="entry name" value="Polyketide_cyc2"/>
    <property type="match status" value="1"/>
</dbReference>
<feature type="transmembrane region" description="Helical" evidence="1">
    <location>
        <begin position="7"/>
        <end position="24"/>
    </location>
</feature>
<dbReference type="Pfam" id="PF06445">
    <property type="entry name" value="GyrI-like"/>
    <property type="match status" value="1"/>
</dbReference>
<dbReference type="InterPro" id="IPR010499">
    <property type="entry name" value="AraC_E-bd"/>
</dbReference>
<evidence type="ECO:0000313" key="3">
    <source>
        <dbReference type="EMBL" id="WNM17995.1"/>
    </source>
</evidence>
<evidence type="ECO:0000313" key="4">
    <source>
        <dbReference type="EMBL" id="WNM22047.1"/>
    </source>
</evidence>
<evidence type="ECO:0000256" key="1">
    <source>
        <dbReference type="SAM" id="Phobius"/>
    </source>
</evidence>
<accession>A0AA96J4P3</accession>
<dbReference type="Gene3D" id="3.20.80.10">
    <property type="entry name" value="Regulatory factor, effector binding domain"/>
    <property type="match status" value="1"/>
</dbReference>
<protein>
    <submittedName>
        <fullName evidence="4">SRPBCC family protein</fullName>
    </submittedName>
</protein>
<dbReference type="RefSeq" id="WP_313321645.1">
    <property type="nucleotide sequence ID" value="NZ_CP134878.1"/>
</dbReference>
<dbReference type="SUPFAM" id="SSF55961">
    <property type="entry name" value="Bet v1-like"/>
    <property type="match status" value="1"/>
</dbReference>
<keyword evidence="1" id="KW-0472">Membrane</keyword>
<dbReference type="SMART" id="SM00871">
    <property type="entry name" value="AraC_E_bind"/>
    <property type="match status" value="1"/>
</dbReference>
<proteinExistence type="predicted"/>